<feature type="compositionally biased region" description="Basic residues" evidence="1">
    <location>
        <begin position="509"/>
        <end position="519"/>
    </location>
</feature>
<evidence type="ECO:0000256" key="1">
    <source>
        <dbReference type="SAM" id="MobiDB-lite"/>
    </source>
</evidence>
<feature type="compositionally biased region" description="Pro residues" evidence="1">
    <location>
        <begin position="336"/>
        <end position="346"/>
    </location>
</feature>
<feature type="compositionally biased region" description="Low complexity" evidence="1">
    <location>
        <begin position="347"/>
        <end position="356"/>
    </location>
</feature>
<dbReference type="Proteomes" id="UP000663888">
    <property type="component" value="Unassembled WGS sequence"/>
</dbReference>
<feature type="compositionally biased region" description="Low complexity" evidence="1">
    <location>
        <begin position="796"/>
        <end position="813"/>
    </location>
</feature>
<feature type="compositionally biased region" description="Low complexity" evidence="1">
    <location>
        <begin position="890"/>
        <end position="902"/>
    </location>
</feature>
<feature type="compositionally biased region" description="Polar residues" evidence="1">
    <location>
        <begin position="1209"/>
        <end position="1224"/>
    </location>
</feature>
<reference evidence="2" key="1">
    <citation type="submission" date="2021-01" db="EMBL/GenBank/DDBJ databases">
        <authorList>
            <person name="Kaushik A."/>
        </authorList>
    </citation>
    <scope>NUCLEOTIDE SEQUENCE</scope>
    <source>
        <strain evidence="2">AG4-R118</strain>
    </source>
</reference>
<feature type="compositionally biased region" description="Low complexity" evidence="1">
    <location>
        <begin position="145"/>
        <end position="174"/>
    </location>
</feature>
<feature type="compositionally biased region" description="Basic and acidic residues" evidence="1">
    <location>
        <begin position="43"/>
        <end position="56"/>
    </location>
</feature>
<feature type="compositionally biased region" description="Basic and acidic residues" evidence="1">
    <location>
        <begin position="1050"/>
        <end position="1062"/>
    </location>
</feature>
<gene>
    <name evidence="2" type="ORF">RDB_LOCUS136712</name>
</gene>
<feature type="region of interest" description="Disordered" evidence="1">
    <location>
        <begin position="1130"/>
        <end position="1164"/>
    </location>
</feature>
<feature type="compositionally biased region" description="Low complexity" evidence="1">
    <location>
        <begin position="79"/>
        <end position="94"/>
    </location>
</feature>
<feature type="compositionally biased region" description="Polar residues" evidence="1">
    <location>
        <begin position="686"/>
        <end position="696"/>
    </location>
</feature>
<proteinExistence type="predicted"/>
<feature type="compositionally biased region" description="Basic and acidic residues" evidence="1">
    <location>
        <begin position="1077"/>
        <end position="1086"/>
    </location>
</feature>
<feature type="compositionally biased region" description="Pro residues" evidence="1">
    <location>
        <begin position="783"/>
        <end position="792"/>
    </location>
</feature>
<accession>A0A8H3CPH5</accession>
<evidence type="ECO:0000313" key="3">
    <source>
        <dbReference type="Proteomes" id="UP000663888"/>
    </source>
</evidence>
<feature type="region of interest" description="Disordered" evidence="1">
    <location>
        <begin position="595"/>
        <end position="917"/>
    </location>
</feature>
<name>A0A8H3CPH5_9AGAM</name>
<feature type="region of interest" description="Disordered" evidence="1">
    <location>
        <begin position="1209"/>
        <end position="1338"/>
    </location>
</feature>
<feature type="compositionally biased region" description="Acidic residues" evidence="1">
    <location>
        <begin position="613"/>
        <end position="622"/>
    </location>
</feature>
<feature type="compositionally biased region" description="Basic and acidic residues" evidence="1">
    <location>
        <begin position="1286"/>
        <end position="1317"/>
    </location>
</feature>
<evidence type="ECO:0000313" key="2">
    <source>
        <dbReference type="EMBL" id="CAE6489183.1"/>
    </source>
</evidence>
<feature type="compositionally biased region" description="Polar residues" evidence="1">
    <location>
        <begin position="1130"/>
        <end position="1141"/>
    </location>
</feature>
<dbReference type="EMBL" id="CAJMWX010001449">
    <property type="protein sequence ID" value="CAE6489183.1"/>
    <property type="molecule type" value="Genomic_DNA"/>
</dbReference>
<feature type="compositionally biased region" description="Low complexity" evidence="1">
    <location>
        <begin position="1266"/>
        <end position="1278"/>
    </location>
</feature>
<organism evidence="2 3">
    <name type="scientific">Rhizoctonia solani</name>
    <dbReference type="NCBI Taxonomy" id="456999"/>
    <lineage>
        <taxon>Eukaryota</taxon>
        <taxon>Fungi</taxon>
        <taxon>Dikarya</taxon>
        <taxon>Basidiomycota</taxon>
        <taxon>Agaricomycotina</taxon>
        <taxon>Agaricomycetes</taxon>
        <taxon>Cantharellales</taxon>
        <taxon>Ceratobasidiaceae</taxon>
        <taxon>Rhizoctonia</taxon>
    </lineage>
</organism>
<protein>
    <submittedName>
        <fullName evidence="2">Uncharacterized protein</fullName>
    </submittedName>
</protein>
<feature type="compositionally biased region" description="Polar residues" evidence="1">
    <location>
        <begin position="180"/>
        <end position="208"/>
    </location>
</feature>
<feature type="compositionally biased region" description="Polar residues" evidence="1">
    <location>
        <begin position="720"/>
        <end position="735"/>
    </location>
</feature>
<feature type="compositionally biased region" description="Basic residues" evidence="1">
    <location>
        <begin position="234"/>
        <end position="244"/>
    </location>
</feature>
<feature type="region of interest" description="Disordered" evidence="1">
    <location>
        <begin position="1036"/>
        <end position="1086"/>
    </location>
</feature>
<feature type="compositionally biased region" description="Low complexity" evidence="1">
    <location>
        <begin position="526"/>
        <end position="568"/>
    </location>
</feature>
<feature type="region of interest" description="Disordered" evidence="1">
    <location>
        <begin position="1363"/>
        <end position="1396"/>
    </location>
</feature>
<comment type="caution">
    <text evidence="2">The sequence shown here is derived from an EMBL/GenBank/DDBJ whole genome shotgun (WGS) entry which is preliminary data.</text>
</comment>
<sequence>MSVAATRPPPFSPSSGGEAENWDDDFLFQAEDSPAKAPRSRPKKEGGPSHTADRRWSGQSQTDTLAWDEELEREEAERQSSAGSSSLGQAAGAAVDLSQWAEGDDDDDAEFGFASRRVSEVHVPEDTVSPLPVFPHNPIASNSLPSPSKRTRTNTSPSRSSTSTSRSASARSSPLMPTRQIPSSPALSLFSMSTSTAQPYTPSLTGSTAHLRHTRSRDASSPVGAFVPAEPRVPRRRLRKKSRPARPGDIAEDEAPTGYVMRSPSPHGLGLAMAEEEEASWSESSNPQERTPSPVHSPVAGPSSPPTKTPLLSRIGSLKNRLNRRPKGSSSSPPSSTGPPTTPGRPTPTRTSTTPHTPRPRAPSWFRPSQGSSPEDQAPGLTHRRSKEPFWKNVGSFSSGRSPVDPSESDHESTVKKPPRKSLANSRPPLDVFPRTEEVPSLPVGPTSPTPGAKLAKPRRPISMGGPNRPSAPPTNRTVASLGRGTGLGWASALNDAEEKEKENSILRSLRKFSGHGRKRSGEMPRVPSSSAGTTSSRVPSSSNMSSRRPSLSLSAAAAGVARTASMSSPTTNGPRAAPMLKSASAIVLSSAPHHAKEYHPGGSVFTLPLAMDDPDEHEDTTEQGPATVRPSMALDRPSLTVEPPEVESPRELSFDRPNISLDLRPPTPHSRPSSPLVLTRPITPQMASRPSTPQSTKPPGPAFQSTPHGARVMTPYSARPSSPLATRNPTTPLNRTHELTPEEEDEYLDGLEPVPEGEVSRYNALDESAQQDWLDAVAALPTPDPDFPVPDEPLGRLSLSSNSNGRPSISSLGRKSSSTESGYRHSNSISSRSKIHRKSSSLAHGHSKSVSEPGRDLLPPIELQPPSPPQTLSNGSLALLGKKHSRLGSSTSPMGHSSSLSRASTQPGGSIDGSVLRRNSLSDLKIPARISRAQSGLKSNLGMVREFASCIEQIRGLQSMYRNLLADLKYAIENNEPLSPVLFPPASRSSATSATLVRVPSRDIGRVTDRLNSIDERYSLWWECADILVELGGGSSGRDNDHSPSNQEGSKDGSTKSRERAITLAGNQAAPSVEPQVKKDQWYKDRGELSPRQLQILREMLSTPNPSLLHVPASTGYLNALHPGGTASAITLPSSSNSSHVHGPKTDSKQKPGGKIRRASRAGITGIRDLLKHLNLKKPSSDASKLGADSKSQINLGLGSQSRVNLPQAAQSQLNLGSGSQTHLPRLYGPRSQGPAPNKASPRRPSLASIFRLNGRSKSKGRVVSTPSATPSSNTSAAEDDESDWDRMDSASDLDLRGKIPEDLKGKEKEEKDATLRGRKSGSGGRVSNVDRPPVPALPAQFAKSAVSLSPLEGQHTIPQVRKASGGKRPPIPIASGSGKSVEPGLRSAPLSPSEGLTMGGPLGAGVEGRLALTPENIKPLLEYAREVTARLGACVNELRELGMVDPDKLTA</sequence>
<feature type="region of interest" description="Disordered" evidence="1">
    <location>
        <begin position="1"/>
        <end position="579"/>
    </location>
</feature>